<comment type="caution">
    <text evidence="5">The sequence shown here is derived from an EMBL/GenBank/DDBJ whole genome shotgun (WGS) entry which is preliminary data.</text>
</comment>
<dbReference type="InterPro" id="IPR032519">
    <property type="entry name" value="YbgF_tri"/>
</dbReference>
<reference evidence="5" key="1">
    <citation type="submission" date="2013-07" db="EMBL/GenBank/DDBJ databases">
        <authorList>
            <person name="McIlroy S."/>
        </authorList>
    </citation>
    <scope>NUCLEOTIDE SEQUENCE [LARGE SCALE GENOMIC DNA]</scope>
    <source>
        <strain evidence="5">Run_A_D11</strain>
    </source>
</reference>
<protein>
    <recommendedName>
        <fullName evidence="1">Cell division coordinator CpoB</fullName>
    </recommendedName>
</protein>
<dbReference type="Pfam" id="PF13432">
    <property type="entry name" value="TPR_16"/>
    <property type="match status" value="1"/>
</dbReference>
<name>W6MCR1_9GAMM</name>
<evidence type="ECO:0000256" key="2">
    <source>
        <dbReference type="PROSITE-ProRule" id="PRU00339"/>
    </source>
</evidence>
<dbReference type="GO" id="GO:0070206">
    <property type="term" value="P:protein trimerization"/>
    <property type="evidence" value="ECO:0007669"/>
    <property type="project" value="InterPro"/>
</dbReference>
<evidence type="ECO:0000313" key="5">
    <source>
        <dbReference type="EMBL" id="CDI04250.1"/>
    </source>
</evidence>
<dbReference type="Gene3D" id="1.20.5.110">
    <property type="match status" value="1"/>
</dbReference>
<comment type="subcellular location">
    <subcellularLocation>
        <location evidence="1">Periplasm</location>
    </subcellularLocation>
</comment>
<evidence type="ECO:0000256" key="3">
    <source>
        <dbReference type="SAM" id="MobiDB-lite"/>
    </source>
</evidence>
<feature type="domain" description="YbgF trimerisation" evidence="4">
    <location>
        <begin position="31"/>
        <end position="68"/>
    </location>
</feature>
<dbReference type="GO" id="GO:0043093">
    <property type="term" value="P:FtsZ-dependent cytokinesis"/>
    <property type="evidence" value="ECO:0007669"/>
    <property type="project" value="UniProtKB-UniRule"/>
</dbReference>
<evidence type="ECO:0000256" key="1">
    <source>
        <dbReference type="HAMAP-Rule" id="MF_02066"/>
    </source>
</evidence>
<comment type="function">
    <text evidence="1">Mediates coordination of peptidoglycan synthesis and outer membrane constriction during cell division.</text>
</comment>
<dbReference type="HAMAP" id="MF_02066">
    <property type="entry name" value="CpoB"/>
    <property type="match status" value="1"/>
</dbReference>
<keyword evidence="2" id="KW-0802">TPR repeat</keyword>
<dbReference type="EMBL" id="CBTJ020000102">
    <property type="protein sequence ID" value="CDI04250.1"/>
    <property type="molecule type" value="Genomic_DNA"/>
</dbReference>
<dbReference type="Proteomes" id="UP000035760">
    <property type="component" value="Unassembled WGS sequence"/>
</dbReference>
<dbReference type="PROSITE" id="PS50293">
    <property type="entry name" value="TPR_REGION"/>
    <property type="match status" value="1"/>
</dbReference>
<dbReference type="NCBIfam" id="TIGR02795">
    <property type="entry name" value="tol_pal_ybgF"/>
    <property type="match status" value="1"/>
</dbReference>
<dbReference type="SUPFAM" id="SSF48452">
    <property type="entry name" value="TPR-like"/>
    <property type="match status" value="1"/>
</dbReference>
<keyword evidence="1" id="KW-0132">Cell division</keyword>
<dbReference type="AlphaFoldDB" id="W6MCR1"/>
<reference evidence="5" key="2">
    <citation type="submission" date="2014-03" db="EMBL/GenBank/DDBJ databases">
        <title>Candidatus Competibacter-lineage genomes retrieved from metagenomes reveal functional metabolic diversity.</title>
        <authorList>
            <person name="McIlroy S.J."/>
            <person name="Albertsen M."/>
            <person name="Andresen E.K."/>
            <person name="Saunders A.M."/>
            <person name="Kristiansen R."/>
            <person name="Stokholm-Bjerregaard M."/>
            <person name="Nielsen K.L."/>
            <person name="Nielsen P.H."/>
        </authorList>
    </citation>
    <scope>NUCLEOTIDE SEQUENCE</scope>
    <source>
        <strain evidence="5">Run_A_D11</strain>
    </source>
</reference>
<keyword evidence="1" id="KW-0131">Cell cycle</keyword>
<dbReference type="OrthoDB" id="9768142at2"/>
<evidence type="ECO:0000313" key="6">
    <source>
        <dbReference type="Proteomes" id="UP000035760"/>
    </source>
</evidence>
<organism evidence="5 6">
    <name type="scientific">Candidatus Competibacter denitrificans Run_A_D11</name>
    <dbReference type="NCBI Taxonomy" id="1400863"/>
    <lineage>
        <taxon>Bacteria</taxon>
        <taxon>Pseudomonadati</taxon>
        <taxon>Pseudomonadota</taxon>
        <taxon>Gammaproteobacteria</taxon>
        <taxon>Candidatus Competibacteraceae</taxon>
        <taxon>Candidatus Competibacter</taxon>
    </lineage>
</organism>
<dbReference type="RefSeq" id="WP_048676263.1">
    <property type="nucleotide sequence ID" value="NZ_CBTJ020000102.1"/>
</dbReference>
<dbReference type="Pfam" id="PF16331">
    <property type="entry name" value="TolA_bind_tri"/>
    <property type="match status" value="1"/>
</dbReference>
<feature type="chain" id="PRO_5009993214" description="Cell division coordinator CpoB" evidence="1">
    <location>
        <begin position="26"/>
        <end position="248"/>
    </location>
</feature>
<dbReference type="GO" id="GO:0030288">
    <property type="term" value="C:outer membrane-bounded periplasmic space"/>
    <property type="evidence" value="ECO:0007669"/>
    <property type="project" value="UniProtKB-UniRule"/>
</dbReference>
<dbReference type="InterPro" id="IPR011990">
    <property type="entry name" value="TPR-like_helical_dom_sf"/>
</dbReference>
<keyword evidence="1" id="KW-0732">Signal</keyword>
<gene>
    <name evidence="1" type="primary">cpoB</name>
    <name evidence="5" type="ORF">BN873_90001</name>
</gene>
<evidence type="ECO:0000259" key="4">
    <source>
        <dbReference type="Pfam" id="PF16331"/>
    </source>
</evidence>
<dbReference type="PROSITE" id="PS50005">
    <property type="entry name" value="TPR"/>
    <property type="match status" value="1"/>
</dbReference>
<feature type="compositionally biased region" description="Polar residues" evidence="3">
    <location>
        <begin position="108"/>
        <end position="118"/>
    </location>
</feature>
<feature type="signal peptide" evidence="1">
    <location>
        <begin position="1"/>
        <end position="25"/>
    </location>
</feature>
<dbReference type="InterPro" id="IPR014162">
    <property type="entry name" value="CpoB_C"/>
</dbReference>
<feature type="repeat" description="TPR" evidence="2">
    <location>
        <begin position="201"/>
        <end position="234"/>
    </location>
</feature>
<sequence precursor="true">MPRYRLFWPLLAVLGGITPLGAVDAEPVPNNELTLELVERVGRLEAEVRHLRGQLEIQRYRIEQIQQQRALPAPVPPSSPAAEGQPEMVQPPASSVQTPHSPALSVQPAATDSVTTQPAEPASARTEQADFDAALGELREGRYDEAATRFQRFLAAYPNGALVGDAQYWLGESHYFSQNYSAAKQAFIDLGLHYPQSARLPDALLKLGYIYGQQGDSERAREVFEKLLQVYPGTQAASLAERRLQMLP</sequence>
<accession>W6MCR1</accession>
<dbReference type="InterPro" id="IPR034706">
    <property type="entry name" value="CpoB"/>
</dbReference>
<dbReference type="STRING" id="1400863.BN873_90001"/>
<proteinExistence type="inferred from homology"/>
<dbReference type="InterPro" id="IPR019734">
    <property type="entry name" value="TPR_rpt"/>
</dbReference>
<feature type="region of interest" description="Disordered" evidence="3">
    <location>
        <begin position="68"/>
        <end position="128"/>
    </location>
</feature>
<dbReference type="Gene3D" id="1.25.40.10">
    <property type="entry name" value="Tetratricopeptide repeat domain"/>
    <property type="match status" value="1"/>
</dbReference>
<dbReference type="Pfam" id="PF13174">
    <property type="entry name" value="TPR_6"/>
    <property type="match status" value="1"/>
</dbReference>
<comment type="similarity">
    <text evidence="1">Belongs to the CpoB family.</text>
</comment>
<keyword evidence="1" id="KW-0574">Periplasm</keyword>
<keyword evidence="6" id="KW-1185">Reference proteome</keyword>